<dbReference type="EnsemblMetazoa" id="GBRI025572-RA">
    <property type="protein sequence ID" value="GBRI025572-PA"/>
    <property type="gene ID" value="GBRI025572"/>
</dbReference>
<accession>A0A1A9WMZ7</accession>
<dbReference type="Proteomes" id="UP000091820">
    <property type="component" value="Unassembled WGS sequence"/>
</dbReference>
<evidence type="ECO:0008006" key="4">
    <source>
        <dbReference type="Google" id="ProtNLM"/>
    </source>
</evidence>
<evidence type="ECO:0000313" key="3">
    <source>
        <dbReference type="Proteomes" id="UP000091820"/>
    </source>
</evidence>
<name>A0A1A9WMZ7_9MUSC</name>
<feature type="compositionally biased region" description="Polar residues" evidence="1">
    <location>
        <begin position="343"/>
        <end position="353"/>
    </location>
</feature>
<feature type="region of interest" description="Disordered" evidence="1">
    <location>
        <begin position="337"/>
        <end position="360"/>
    </location>
</feature>
<organism evidence="2 3">
    <name type="scientific">Glossina brevipalpis</name>
    <dbReference type="NCBI Taxonomy" id="37001"/>
    <lineage>
        <taxon>Eukaryota</taxon>
        <taxon>Metazoa</taxon>
        <taxon>Ecdysozoa</taxon>
        <taxon>Arthropoda</taxon>
        <taxon>Hexapoda</taxon>
        <taxon>Insecta</taxon>
        <taxon>Pterygota</taxon>
        <taxon>Neoptera</taxon>
        <taxon>Endopterygota</taxon>
        <taxon>Diptera</taxon>
        <taxon>Brachycera</taxon>
        <taxon>Muscomorpha</taxon>
        <taxon>Hippoboscoidea</taxon>
        <taxon>Glossinidae</taxon>
        <taxon>Glossina</taxon>
    </lineage>
</organism>
<evidence type="ECO:0000313" key="2">
    <source>
        <dbReference type="EnsemblMetazoa" id="GBRI025572-PA"/>
    </source>
</evidence>
<reference evidence="2" key="2">
    <citation type="submission" date="2020-05" db="UniProtKB">
        <authorList>
            <consortium name="EnsemblMetazoa"/>
        </authorList>
    </citation>
    <scope>IDENTIFICATION</scope>
    <source>
        <strain evidence="2">IAEA</strain>
    </source>
</reference>
<sequence>MYRIGGLGHQQSMSSSMLFLKVTYKLQEDKHLHIYLKTPLLTFEDLRKQIEIYFFEYHQLPACGLRIYWLDEELEEIDIFNQHDYETFMVLSSECRRLFVTPVNKYQQEANTGVNRDLSRSSSNNDDYSNRMINLANDLCNKSISCDMPSEIAVNESESNDIEKVNNEVMGIILQEEFSIDARGSDIPVLNDSGEVIFTNDLREMSISCNMPTEIASNESEPNDIQVFNNEELGTVLEEEIPIDPNGSDVTVLNDSEEITFSNHLLKIYSSCIMPPQVASNESESNDIQKFKIEEIGTVCKRTDLQKNSSSCIMPPEIASNDTQNFSNEEMENGLQEEASIDPNVSNITELSYSDSNNEEDNNSEIIFINDLRKNSNNSDHSSEITLVSNDILKSYNEKLANAVQEEVPVDLNRSYPSECNDSEDDSYEESFIKIDTSFLNKVDEVNTNDNKDVEIINAPVISGHTAEDAEVNNNDSTEAEVEITYHADEFINSGVKVLMSMGFSNDGNLLAQLLESVNGIIPEALDLLSGA</sequence>
<dbReference type="InterPro" id="IPR009060">
    <property type="entry name" value="UBA-like_sf"/>
</dbReference>
<dbReference type="STRING" id="37001.A0A1A9WMZ7"/>
<reference evidence="3" key="1">
    <citation type="submission" date="2014-03" db="EMBL/GenBank/DDBJ databases">
        <authorList>
            <person name="Aksoy S."/>
            <person name="Warren W."/>
            <person name="Wilson R.K."/>
        </authorList>
    </citation>
    <scope>NUCLEOTIDE SEQUENCE [LARGE SCALE GENOMIC DNA]</scope>
    <source>
        <strain evidence="3">IAEA</strain>
    </source>
</reference>
<dbReference type="SUPFAM" id="SSF54277">
    <property type="entry name" value="CAD &amp; PB1 domains"/>
    <property type="match status" value="1"/>
</dbReference>
<protein>
    <recommendedName>
        <fullName evidence="4">PB1 domain-containing protein</fullName>
    </recommendedName>
</protein>
<dbReference type="SUPFAM" id="SSF46934">
    <property type="entry name" value="UBA-like"/>
    <property type="match status" value="1"/>
</dbReference>
<evidence type="ECO:0000256" key="1">
    <source>
        <dbReference type="SAM" id="MobiDB-lite"/>
    </source>
</evidence>
<dbReference type="AlphaFoldDB" id="A0A1A9WMZ7"/>
<dbReference type="VEuPathDB" id="VectorBase:GBRI025572"/>
<proteinExistence type="predicted"/>
<dbReference type="Gene3D" id="1.10.8.10">
    <property type="entry name" value="DNA helicase RuvA subunit, C-terminal domain"/>
    <property type="match status" value="1"/>
</dbReference>
<keyword evidence="3" id="KW-1185">Reference proteome</keyword>